<evidence type="ECO:0000256" key="1">
    <source>
        <dbReference type="ARBA" id="ARBA00000085"/>
    </source>
</evidence>
<keyword evidence="6" id="KW-0902">Two-component regulatory system</keyword>
<keyword evidence="5 8" id="KW-0418">Kinase</keyword>
<dbReference type="Proteomes" id="UP000180235">
    <property type="component" value="Chromosome"/>
</dbReference>
<dbReference type="OrthoDB" id="9773956at2"/>
<dbReference type="RefSeq" id="WP_071453663.1">
    <property type="nucleotide sequence ID" value="NZ_CP017675.1"/>
</dbReference>
<dbReference type="GO" id="GO:0000155">
    <property type="term" value="F:phosphorelay sensor kinase activity"/>
    <property type="evidence" value="ECO:0007669"/>
    <property type="project" value="InterPro"/>
</dbReference>
<dbReference type="STRING" id="1188229.GlitD10_0687"/>
<accession>A0A1J0AAS2</accession>
<dbReference type="InterPro" id="IPR036890">
    <property type="entry name" value="HATPase_C_sf"/>
</dbReference>
<keyword evidence="3" id="KW-0597">Phosphoprotein</keyword>
<dbReference type="InterPro" id="IPR005467">
    <property type="entry name" value="His_kinase_dom"/>
</dbReference>
<dbReference type="Pfam" id="PF00512">
    <property type="entry name" value="HisKA"/>
    <property type="match status" value="1"/>
</dbReference>
<keyword evidence="9" id="KW-1185">Reference proteome</keyword>
<evidence type="ECO:0000313" key="9">
    <source>
        <dbReference type="Proteomes" id="UP000180235"/>
    </source>
</evidence>
<dbReference type="SUPFAM" id="SSF52833">
    <property type="entry name" value="Thioredoxin-like"/>
    <property type="match status" value="1"/>
</dbReference>
<dbReference type="Pfam" id="PF07689">
    <property type="entry name" value="KaiB"/>
    <property type="match status" value="1"/>
</dbReference>
<dbReference type="CDD" id="cd00082">
    <property type="entry name" value="HisKA"/>
    <property type="match status" value="1"/>
</dbReference>
<dbReference type="Gene3D" id="1.10.287.130">
    <property type="match status" value="1"/>
</dbReference>
<evidence type="ECO:0000256" key="3">
    <source>
        <dbReference type="ARBA" id="ARBA00022553"/>
    </source>
</evidence>
<dbReference type="InterPro" id="IPR036249">
    <property type="entry name" value="Thioredoxin-like_sf"/>
</dbReference>
<dbReference type="SMART" id="SM00388">
    <property type="entry name" value="HisKA"/>
    <property type="match status" value="1"/>
</dbReference>
<evidence type="ECO:0000256" key="2">
    <source>
        <dbReference type="ARBA" id="ARBA00012438"/>
    </source>
</evidence>
<comment type="catalytic activity">
    <reaction evidence="1">
        <text>ATP + protein L-histidine = ADP + protein N-phospho-L-histidine.</text>
        <dbReference type="EC" id="2.7.13.3"/>
    </reaction>
</comment>
<dbReference type="EC" id="2.7.13.3" evidence="2"/>
<dbReference type="GO" id="GO:0048511">
    <property type="term" value="P:rhythmic process"/>
    <property type="evidence" value="ECO:0007669"/>
    <property type="project" value="InterPro"/>
</dbReference>
<evidence type="ECO:0000259" key="7">
    <source>
        <dbReference type="PROSITE" id="PS50109"/>
    </source>
</evidence>
<proteinExistence type="predicted"/>
<dbReference type="SUPFAM" id="SSF55874">
    <property type="entry name" value="ATPase domain of HSP90 chaperone/DNA topoisomerase II/histidine kinase"/>
    <property type="match status" value="1"/>
</dbReference>
<dbReference type="PANTHER" id="PTHR43547:SF2">
    <property type="entry name" value="HYBRID SIGNAL TRANSDUCTION HISTIDINE KINASE C"/>
    <property type="match status" value="1"/>
</dbReference>
<dbReference type="Gene3D" id="3.40.30.10">
    <property type="entry name" value="Glutaredoxin"/>
    <property type="match status" value="1"/>
</dbReference>
<evidence type="ECO:0000256" key="5">
    <source>
        <dbReference type="ARBA" id="ARBA00022777"/>
    </source>
</evidence>
<dbReference type="InterPro" id="IPR003594">
    <property type="entry name" value="HATPase_dom"/>
</dbReference>
<dbReference type="SUPFAM" id="SSF47384">
    <property type="entry name" value="Homodimeric domain of signal transducing histidine kinase"/>
    <property type="match status" value="1"/>
</dbReference>
<dbReference type="PRINTS" id="PR00344">
    <property type="entry name" value="BCTRLSENSOR"/>
</dbReference>
<keyword evidence="4 8" id="KW-0808">Transferase</keyword>
<name>A0A1J0AAS2_9CYAN</name>
<dbReference type="InterPro" id="IPR036097">
    <property type="entry name" value="HisK_dim/P_sf"/>
</dbReference>
<dbReference type="CDD" id="cd00075">
    <property type="entry name" value="HATPase"/>
    <property type="match status" value="1"/>
</dbReference>
<protein>
    <recommendedName>
        <fullName evidence="2">histidine kinase</fullName>
        <ecNumber evidence="2">2.7.13.3</ecNumber>
    </recommendedName>
</protein>
<dbReference type="EMBL" id="CP017675">
    <property type="protein sequence ID" value="APB33001.1"/>
    <property type="molecule type" value="Genomic_DNA"/>
</dbReference>
<evidence type="ECO:0000256" key="6">
    <source>
        <dbReference type="ARBA" id="ARBA00023012"/>
    </source>
</evidence>
<dbReference type="NCBIfam" id="NF006800">
    <property type="entry name" value="PRK09303.1"/>
    <property type="match status" value="1"/>
</dbReference>
<dbReference type="AlphaFoldDB" id="A0A1J0AAS2"/>
<dbReference type="FunFam" id="3.30.565.10:FF:000006">
    <property type="entry name" value="Sensor histidine kinase WalK"/>
    <property type="match status" value="1"/>
</dbReference>
<dbReference type="InterPro" id="IPR011649">
    <property type="entry name" value="KaiB_domain"/>
</dbReference>
<dbReference type="PANTHER" id="PTHR43547">
    <property type="entry name" value="TWO-COMPONENT HISTIDINE KINASE"/>
    <property type="match status" value="1"/>
</dbReference>
<dbReference type="SMART" id="SM01248">
    <property type="entry name" value="KaiB"/>
    <property type="match status" value="1"/>
</dbReference>
<organism evidence="8 9">
    <name type="scientific">Gloeomargarita lithophora Alchichica-D10</name>
    <dbReference type="NCBI Taxonomy" id="1188229"/>
    <lineage>
        <taxon>Bacteria</taxon>
        <taxon>Bacillati</taxon>
        <taxon>Cyanobacteriota</taxon>
        <taxon>Cyanophyceae</taxon>
        <taxon>Gloeomargaritales</taxon>
        <taxon>Gloeomargaritaceae</taxon>
        <taxon>Gloeomargarita</taxon>
    </lineage>
</organism>
<feature type="domain" description="Histidine kinase" evidence="7">
    <location>
        <begin position="131"/>
        <end position="347"/>
    </location>
</feature>
<dbReference type="SMART" id="SM00387">
    <property type="entry name" value="HATPase_c"/>
    <property type="match status" value="1"/>
</dbReference>
<dbReference type="InterPro" id="IPR003661">
    <property type="entry name" value="HisK_dim/P_dom"/>
</dbReference>
<reference evidence="8 9" key="1">
    <citation type="submission" date="2016-10" db="EMBL/GenBank/DDBJ databases">
        <title>Description of Gloeomargarita lithophora gen. nov., sp. nov., a thylakoid-bearing basal-branching cyanobacterium with intracellular carbonates, and proposal for Gloeomargaritales ord. nov.</title>
        <authorList>
            <person name="Moreira D."/>
            <person name="Tavera R."/>
            <person name="Benzerara K."/>
            <person name="Skouri-Panet F."/>
            <person name="Couradeau E."/>
            <person name="Gerard E."/>
            <person name="Loussert C."/>
            <person name="Novelo E."/>
            <person name="Zivanovic Y."/>
            <person name="Lopez-Garcia P."/>
        </authorList>
    </citation>
    <scope>NUCLEOTIDE SEQUENCE [LARGE SCALE GENOMIC DNA]</scope>
    <source>
        <strain evidence="8 9">D10</strain>
    </source>
</reference>
<evidence type="ECO:0000313" key="8">
    <source>
        <dbReference type="EMBL" id="APB33001.1"/>
    </source>
</evidence>
<dbReference type="Pfam" id="PF02518">
    <property type="entry name" value="HATPase_c"/>
    <property type="match status" value="1"/>
</dbReference>
<evidence type="ECO:0000256" key="4">
    <source>
        <dbReference type="ARBA" id="ARBA00022679"/>
    </source>
</evidence>
<dbReference type="KEGG" id="glt:GlitD10_0687"/>
<dbReference type="PROSITE" id="PS50109">
    <property type="entry name" value="HIS_KIN"/>
    <property type="match status" value="1"/>
</dbReference>
<dbReference type="Gene3D" id="3.30.565.10">
    <property type="entry name" value="Histidine kinase-like ATPase, C-terminal domain"/>
    <property type="match status" value="1"/>
</dbReference>
<sequence length="348" mass="38885">MLMVQVYLFTSKAANRDQMRQLQERLQALGCAASAVQLVDVSEQPYLAERFRVVVTPALVKTQPEPRQVLVGSDLLEQLEYWWPRWQAAENGQTADSTPSLASLEEELTRAKLTIQQLTAQVEFRDQVLELLAHDLRNPLTAVGIALETLELTPDRPDLAPQLLYQARNQVKTLDRLIASLLQVSRNQQNALRINPQAVPLPEVIQLVVQSFQAQLTSRDHRLHLDLPAPCPPVFADPDALRRVLTNLLDNACKYTPPGGQISISTLHSTNLKIQVTVADNGSGIAPADQERIFDPSTRLENRQNQAGYGLGLAVCRQIVQAHYGRIWVESESGRGSTFHFTLPVYRP</sequence>
<gene>
    <name evidence="8" type="primary">sasA</name>
    <name evidence="8" type="ORF">GlitD10_0687</name>
</gene>
<dbReference type="InterPro" id="IPR004358">
    <property type="entry name" value="Sig_transdc_His_kin-like_C"/>
</dbReference>